<proteinExistence type="inferred from homology"/>
<dbReference type="EMBL" id="QLMD01000001">
    <property type="protein sequence ID" value="RAK01769.1"/>
    <property type="molecule type" value="Genomic_DNA"/>
</dbReference>
<dbReference type="PANTHER" id="PTHR22854">
    <property type="entry name" value="TRYPTOPHAN BIOSYNTHESIS PROTEIN"/>
    <property type="match status" value="1"/>
</dbReference>
<keyword evidence="13" id="KW-0511">Multifunctional enzyme</keyword>
<dbReference type="Pfam" id="PF00218">
    <property type="entry name" value="IGPS"/>
    <property type="match status" value="1"/>
</dbReference>
<evidence type="ECO:0000256" key="12">
    <source>
        <dbReference type="ARBA" id="ARBA00023239"/>
    </source>
</evidence>
<evidence type="ECO:0000256" key="2">
    <source>
        <dbReference type="ARBA" id="ARBA00001633"/>
    </source>
</evidence>
<evidence type="ECO:0000256" key="5">
    <source>
        <dbReference type="ARBA" id="ARBA00007902"/>
    </source>
</evidence>
<evidence type="ECO:0000256" key="8">
    <source>
        <dbReference type="ARBA" id="ARBA00022793"/>
    </source>
</evidence>
<keyword evidence="8 15" id="KW-0210">Decarboxylase</keyword>
<dbReference type="CDD" id="cd00331">
    <property type="entry name" value="IGPS"/>
    <property type="match status" value="1"/>
</dbReference>
<feature type="domain" description="Indole-3-glycerol phosphate synthase" evidence="18">
    <location>
        <begin position="7"/>
        <end position="260"/>
    </location>
</feature>
<evidence type="ECO:0000256" key="10">
    <source>
        <dbReference type="ARBA" id="ARBA00023141"/>
    </source>
</evidence>
<dbReference type="OrthoDB" id="9804217at2"/>
<dbReference type="AlphaFoldDB" id="A0A327X538"/>
<organism evidence="20 22">
    <name type="scientific">Aliidiomarina maris</name>
    <dbReference type="NCBI Taxonomy" id="531312"/>
    <lineage>
        <taxon>Bacteria</taxon>
        <taxon>Pseudomonadati</taxon>
        <taxon>Pseudomonadota</taxon>
        <taxon>Gammaproteobacteria</taxon>
        <taxon>Alteromonadales</taxon>
        <taxon>Idiomarinaceae</taxon>
        <taxon>Aliidiomarina</taxon>
    </lineage>
</organism>
<dbReference type="UniPathway" id="UPA00035">
    <property type="reaction ID" value="UER00042"/>
</dbReference>
<reference evidence="21 23" key="1">
    <citation type="journal article" date="2018" name="Front. Microbiol.">
        <title>Genome-Based Analysis Reveals the Taxonomy and Diversity of the Family Idiomarinaceae.</title>
        <authorList>
            <person name="Liu Y."/>
            <person name="Lai Q."/>
            <person name="Shao Z."/>
        </authorList>
    </citation>
    <scope>NUCLEOTIDE SEQUENCE [LARGE SCALE GENOMIC DNA]</scope>
    <source>
        <strain evidence="21 23">CF12-14</strain>
    </source>
</reference>
<evidence type="ECO:0000259" key="19">
    <source>
        <dbReference type="Pfam" id="PF00697"/>
    </source>
</evidence>
<name>A0A327X538_9GAMM</name>
<evidence type="ECO:0000256" key="13">
    <source>
        <dbReference type="ARBA" id="ARBA00023268"/>
    </source>
</evidence>
<evidence type="ECO:0000256" key="9">
    <source>
        <dbReference type="ARBA" id="ARBA00022822"/>
    </source>
</evidence>
<feature type="region of interest" description="Disordered" evidence="17">
    <location>
        <begin position="477"/>
        <end position="504"/>
    </location>
</feature>
<dbReference type="EC" id="5.3.1.24" evidence="16"/>
<dbReference type="Proteomes" id="UP000287865">
    <property type="component" value="Unassembled WGS sequence"/>
</dbReference>
<dbReference type="NCBIfam" id="NF006945">
    <property type="entry name" value="PRK09427.1"/>
    <property type="match status" value="1"/>
</dbReference>
<gene>
    <name evidence="16" type="primary">trpF</name>
    <name evidence="15" type="synonym">trpC</name>
    <name evidence="20" type="ORF">B0I24_101399</name>
    <name evidence="21" type="ORF">CWE07_01925</name>
</gene>
<reference evidence="20 22" key="2">
    <citation type="submission" date="2018-06" db="EMBL/GenBank/DDBJ databases">
        <title>Genomic Encyclopedia of Type Strains, Phase III (KMG-III): the genomes of soil and plant-associated and newly described type strains.</title>
        <authorList>
            <person name="Whitman W."/>
        </authorList>
    </citation>
    <scope>NUCLEOTIDE SEQUENCE [LARGE SCALE GENOMIC DNA]</scope>
    <source>
        <strain evidence="20 22">CGMCC 1.15366</strain>
    </source>
</reference>
<dbReference type="HAMAP" id="MF_00135">
    <property type="entry name" value="PRAI"/>
    <property type="match status" value="1"/>
</dbReference>
<dbReference type="PANTHER" id="PTHR22854:SF2">
    <property type="entry name" value="INDOLE-3-GLYCEROL-PHOSPHATE SYNTHASE"/>
    <property type="match status" value="1"/>
</dbReference>
<comment type="similarity">
    <text evidence="5">In the N-terminal section; belongs to the TrpC family.</text>
</comment>
<comment type="function">
    <text evidence="14">Bifunctional enzyme that catalyzes two sequential steps of tryptophan biosynthetic pathway. The first reaction is catalyzed by the isomerase, coded by the TrpF domain; the second reaction is catalyzed by the synthase, coded by the TrpC domain.</text>
</comment>
<dbReference type="GO" id="GO:0000162">
    <property type="term" value="P:L-tryptophan biosynthetic process"/>
    <property type="evidence" value="ECO:0007669"/>
    <property type="project" value="UniProtKB-UniRule"/>
</dbReference>
<feature type="domain" description="N-(5'phosphoribosyl) anthranilate isomerase (PRAI)" evidence="19">
    <location>
        <begin position="266"/>
        <end position="465"/>
    </location>
</feature>
<keyword evidence="9 15" id="KW-0822">Tryptophan biosynthesis</keyword>
<protein>
    <recommendedName>
        <fullName evidence="15 16">Multifunctional fusion protein</fullName>
    </recommendedName>
    <domain>
        <recommendedName>
            <fullName evidence="15">Indole-3-glycerol phosphate synthase</fullName>
            <shortName evidence="15">IGPS</shortName>
            <ecNumber evidence="15">4.1.1.48</ecNumber>
        </recommendedName>
    </domain>
    <domain>
        <recommendedName>
            <fullName evidence="16">N-(5'-phosphoribosyl)anthranilate isomerase</fullName>
            <shortName evidence="16">PRAI</shortName>
            <ecNumber evidence="16">5.3.1.24</ecNumber>
        </recommendedName>
    </domain>
</protein>
<evidence type="ECO:0000256" key="14">
    <source>
        <dbReference type="ARBA" id="ARBA00025592"/>
    </source>
</evidence>
<dbReference type="InterPro" id="IPR011060">
    <property type="entry name" value="RibuloseP-bd_barrel"/>
</dbReference>
<keyword evidence="12 15" id="KW-0456">Lyase</keyword>
<keyword evidence="23" id="KW-1185">Reference proteome</keyword>
<evidence type="ECO:0000313" key="20">
    <source>
        <dbReference type="EMBL" id="RAK01769.1"/>
    </source>
</evidence>
<dbReference type="InterPro" id="IPR013798">
    <property type="entry name" value="Indole-3-glycerol_P_synth_dom"/>
</dbReference>
<dbReference type="InterPro" id="IPR013785">
    <property type="entry name" value="Aldolase_TIM"/>
</dbReference>
<comment type="pathway">
    <text evidence="3 16">Amino-acid biosynthesis; L-tryptophan biosynthesis; L-tryptophan from chorismate: step 3/5.</text>
</comment>
<dbReference type="Pfam" id="PF00697">
    <property type="entry name" value="PRAI"/>
    <property type="match status" value="1"/>
</dbReference>
<evidence type="ECO:0000313" key="22">
    <source>
        <dbReference type="Proteomes" id="UP000249203"/>
    </source>
</evidence>
<dbReference type="SUPFAM" id="SSF51366">
    <property type="entry name" value="Ribulose-phoshate binding barrel"/>
    <property type="match status" value="2"/>
</dbReference>
<sequence length="504" mass="54582">MSQASILTRITDSRRASMQQLASRPEYSIARLQDAINALPSRPQRSLRQALKQADKGFILECKKASPSKGLIRDPFDPVAIAAVYQQYAAAISVLTEPDYFQGDFAYLQAVSQRVHVPVICKDFIVEPVHVYLARLYAADAILLMLSVLTDEAYTELATLAHSLGMEVLTEVSNEDEMRRAAKLDAAIIGINHRNLHDLSIDLTRSQQLAPLAPAHAVLVAESGISDNQQVRDIGRFVDGFLVGSHLTAQADIDQACRALIYGQHKVCGLTSAAAALQARSAGAKFGGLVFAPQSPRHVDIAQAQQIIRQTQGLQFVAVTTSHALDQLTELAQQLDVQVVQLHAQQSDELVRALKAKLGPGQRLWYALNMANLAQPLGATIAQLRTLGIDKVVLDQGQGGSGKTFDWSLLNELSLTQRQHCLLAGGLTPDNVQQAASVGCFGLDMNSGLESAPGVKDPAKVGRAFNQLTRYFRENQQHDHQAMTDKHSDVTSAAPSAPLNGEVV</sequence>
<dbReference type="Gene3D" id="3.20.20.70">
    <property type="entry name" value="Aldolase class I"/>
    <property type="match status" value="2"/>
</dbReference>
<dbReference type="InterPro" id="IPR045186">
    <property type="entry name" value="Indole-3-glycerol_P_synth"/>
</dbReference>
<comment type="catalytic activity">
    <reaction evidence="2 15">
        <text>1-(2-carboxyphenylamino)-1-deoxy-D-ribulose 5-phosphate + H(+) = (1S,2R)-1-C-(indol-3-yl)glycerol 3-phosphate + CO2 + H2O</text>
        <dbReference type="Rhea" id="RHEA:23476"/>
        <dbReference type="ChEBI" id="CHEBI:15377"/>
        <dbReference type="ChEBI" id="CHEBI:15378"/>
        <dbReference type="ChEBI" id="CHEBI:16526"/>
        <dbReference type="ChEBI" id="CHEBI:58613"/>
        <dbReference type="ChEBI" id="CHEBI:58866"/>
        <dbReference type="EC" id="4.1.1.48"/>
    </reaction>
</comment>
<evidence type="ECO:0000259" key="18">
    <source>
        <dbReference type="Pfam" id="PF00218"/>
    </source>
</evidence>
<feature type="compositionally biased region" description="Basic and acidic residues" evidence="17">
    <location>
        <begin position="477"/>
        <end position="489"/>
    </location>
</feature>
<evidence type="ECO:0000256" key="1">
    <source>
        <dbReference type="ARBA" id="ARBA00001164"/>
    </source>
</evidence>
<dbReference type="FunFam" id="3.20.20.70:FF:000024">
    <property type="entry name" value="Indole-3-glycerol phosphate synthase"/>
    <property type="match status" value="1"/>
</dbReference>
<keyword evidence="7 15" id="KW-0028">Amino-acid biosynthesis</keyword>
<dbReference type="GO" id="GO:0004640">
    <property type="term" value="F:phosphoribosylanthranilate isomerase activity"/>
    <property type="evidence" value="ECO:0007669"/>
    <property type="project" value="UniProtKB-UniRule"/>
</dbReference>
<comment type="similarity">
    <text evidence="15">Belongs to the TrpC family.</text>
</comment>
<evidence type="ECO:0000256" key="15">
    <source>
        <dbReference type="HAMAP-Rule" id="MF_00134"/>
    </source>
</evidence>
<evidence type="ECO:0000313" key="23">
    <source>
        <dbReference type="Proteomes" id="UP000287865"/>
    </source>
</evidence>
<keyword evidence="11 16" id="KW-0413">Isomerase</keyword>
<evidence type="ECO:0000313" key="21">
    <source>
        <dbReference type="EMBL" id="RUO28583.1"/>
    </source>
</evidence>
<comment type="caution">
    <text evidence="20">The sequence shown here is derived from an EMBL/GenBank/DDBJ whole genome shotgun (WGS) entry which is preliminary data.</text>
</comment>
<dbReference type="EC" id="4.1.1.48" evidence="15"/>
<evidence type="ECO:0000256" key="7">
    <source>
        <dbReference type="ARBA" id="ARBA00022605"/>
    </source>
</evidence>
<dbReference type="InterPro" id="IPR001240">
    <property type="entry name" value="PRAI_dom"/>
</dbReference>
<dbReference type="HAMAP" id="MF_00134_B">
    <property type="entry name" value="IGPS_B"/>
    <property type="match status" value="1"/>
</dbReference>
<evidence type="ECO:0000256" key="6">
    <source>
        <dbReference type="ARBA" id="ARBA00009847"/>
    </source>
</evidence>
<comment type="pathway">
    <text evidence="4 15">Amino-acid biosynthesis; L-tryptophan biosynthesis; L-tryptophan from chorismate: step 4/5.</text>
</comment>
<evidence type="ECO:0000256" key="17">
    <source>
        <dbReference type="SAM" id="MobiDB-lite"/>
    </source>
</evidence>
<comment type="similarity">
    <text evidence="16">Belongs to the TrpF family.</text>
</comment>
<comment type="catalytic activity">
    <reaction evidence="1 16">
        <text>N-(5-phospho-beta-D-ribosyl)anthranilate = 1-(2-carboxyphenylamino)-1-deoxy-D-ribulose 5-phosphate</text>
        <dbReference type="Rhea" id="RHEA:21540"/>
        <dbReference type="ChEBI" id="CHEBI:18277"/>
        <dbReference type="ChEBI" id="CHEBI:58613"/>
        <dbReference type="EC" id="5.3.1.24"/>
    </reaction>
</comment>
<keyword evidence="10 15" id="KW-0057">Aromatic amino acid biosynthesis</keyword>
<evidence type="ECO:0000256" key="16">
    <source>
        <dbReference type="HAMAP-Rule" id="MF_00135"/>
    </source>
</evidence>
<evidence type="ECO:0000256" key="3">
    <source>
        <dbReference type="ARBA" id="ARBA00004664"/>
    </source>
</evidence>
<evidence type="ECO:0000256" key="4">
    <source>
        <dbReference type="ARBA" id="ARBA00004696"/>
    </source>
</evidence>
<accession>A0A327X538</accession>
<dbReference type="PROSITE" id="PS00614">
    <property type="entry name" value="IGPS"/>
    <property type="match status" value="1"/>
</dbReference>
<comment type="similarity">
    <text evidence="6">In the C-terminal section; belongs to the TrpF family.</text>
</comment>
<evidence type="ECO:0000256" key="11">
    <source>
        <dbReference type="ARBA" id="ARBA00023235"/>
    </source>
</evidence>
<dbReference type="EMBL" id="PIPK01000001">
    <property type="protein sequence ID" value="RUO28583.1"/>
    <property type="molecule type" value="Genomic_DNA"/>
</dbReference>
<dbReference type="CDD" id="cd00405">
    <property type="entry name" value="PRAI"/>
    <property type="match status" value="1"/>
</dbReference>
<dbReference type="InterPro" id="IPR001468">
    <property type="entry name" value="Indole-3-GlycerolPSynthase_CS"/>
</dbReference>
<dbReference type="RefSeq" id="WP_111568238.1">
    <property type="nucleotide sequence ID" value="NZ_PIPK01000001.1"/>
</dbReference>
<dbReference type="Proteomes" id="UP000249203">
    <property type="component" value="Unassembled WGS sequence"/>
</dbReference>
<dbReference type="GO" id="GO:0004425">
    <property type="term" value="F:indole-3-glycerol-phosphate synthase activity"/>
    <property type="evidence" value="ECO:0007669"/>
    <property type="project" value="UniProtKB-UniRule"/>
</dbReference>